<protein>
    <submittedName>
        <fullName evidence="1">Uncharacterized protein</fullName>
    </submittedName>
</protein>
<evidence type="ECO:0000313" key="2">
    <source>
        <dbReference type="Proteomes" id="UP001218218"/>
    </source>
</evidence>
<sequence>MGVHGQSLFVWTLSLSAHRLPDINKLGLACALSGWGPITIQIMLPYRNSQTRLLPASRLRLLCGASNDTLHTPRYFSKLRLASYFRPDSTPNAFRIVVLRRSRRSVALSACRGRADNTTFLSTSHVLHLTWCHTRRSAHALFLAMWIYDSRHGSTFHDYLHEFIFLSTDPAPSLGYTTPLGSSRKVLNFQSAPCRRFLPPTVMGTETTHRHRAPGIAMYSTAHRFSKQLPPPPAPHMVSADSPGWISGPIALLHRRPRLSLRRELDSTHEPVAFRLAGQL</sequence>
<reference evidence="1" key="1">
    <citation type="submission" date="2023-03" db="EMBL/GenBank/DDBJ databases">
        <title>Massive genome expansion in bonnet fungi (Mycena s.s.) driven by repeated elements and novel gene families across ecological guilds.</title>
        <authorList>
            <consortium name="Lawrence Berkeley National Laboratory"/>
            <person name="Harder C.B."/>
            <person name="Miyauchi S."/>
            <person name="Viragh M."/>
            <person name="Kuo A."/>
            <person name="Thoen E."/>
            <person name="Andreopoulos B."/>
            <person name="Lu D."/>
            <person name="Skrede I."/>
            <person name="Drula E."/>
            <person name="Henrissat B."/>
            <person name="Morin E."/>
            <person name="Kohler A."/>
            <person name="Barry K."/>
            <person name="LaButti K."/>
            <person name="Morin E."/>
            <person name="Salamov A."/>
            <person name="Lipzen A."/>
            <person name="Mereny Z."/>
            <person name="Hegedus B."/>
            <person name="Baldrian P."/>
            <person name="Stursova M."/>
            <person name="Weitz H."/>
            <person name="Taylor A."/>
            <person name="Grigoriev I.V."/>
            <person name="Nagy L.G."/>
            <person name="Martin F."/>
            <person name="Kauserud H."/>
        </authorList>
    </citation>
    <scope>NUCLEOTIDE SEQUENCE</scope>
    <source>
        <strain evidence="1">CBHHK002</strain>
    </source>
</reference>
<organism evidence="1 2">
    <name type="scientific">Mycena albidolilacea</name>
    <dbReference type="NCBI Taxonomy" id="1033008"/>
    <lineage>
        <taxon>Eukaryota</taxon>
        <taxon>Fungi</taxon>
        <taxon>Dikarya</taxon>
        <taxon>Basidiomycota</taxon>
        <taxon>Agaricomycotina</taxon>
        <taxon>Agaricomycetes</taxon>
        <taxon>Agaricomycetidae</taxon>
        <taxon>Agaricales</taxon>
        <taxon>Marasmiineae</taxon>
        <taxon>Mycenaceae</taxon>
        <taxon>Mycena</taxon>
    </lineage>
</organism>
<proteinExistence type="predicted"/>
<accession>A0AAD7ER57</accession>
<keyword evidence="2" id="KW-1185">Reference proteome</keyword>
<comment type="caution">
    <text evidence="1">The sequence shown here is derived from an EMBL/GenBank/DDBJ whole genome shotgun (WGS) entry which is preliminary data.</text>
</comment>
<dbReference type="AlphaFoldDB" id="A0AAD7ER57"/>
<evidence type="ECO:0000313" key="1">
    <source>
        <dbReference type="EMBL" id="KAJ7343839.1"/>
    </source>
</evidence>
<dbReference type="EMBL" id="JARIHO010000022">
    <property type="protein sequence ID" value="KAJ7343839.1"/>
    <property type="molecule type" value="Genomic_DNA"/>
</dbReference>
<dbReference type="Proteomes" id="UP001218218">
    <property type="component" value="Unassembled WGS sequence"/>
</dbReference>
<name>A0AAD7ER57_9AGAR</name>
<gene>
    <name evidence="1" type="ORF">DFH08DRAFT_961980</name>
</gene>